<evidence type="ECO:0008006" key="3">
    <source>
        <dbReference type="Google" id="ProtNLM"/>
    </source>
</evidence>
<feature type="region of interest" description="Disordered" evidence="1">
    <location>
        <begin position="358"/>
        <end position="378"/>
    </location>
</feature>
<reference evidence="2" key="2">
    <citation type="journal article" date="2024" name="Plant">
        <title>Genomic evolution and insights into agronomic trait innovations of Sesamum species.</title>
        <authorList>
            <person name="Miao H."/>
            <person name="Wang L."/>
            <person name="Qu L."/>
            <person name="Liu H."/>
            <person name="Sun Y."/>
            <person name="Le M."/>
            <person name="Wang Q."/>
            <person name="Wei S."/>
            <person name="Zheng Y."/>
            <person name="Lin W."/>
            <person name="Duan Y."/>
            <person name="Cao H."/>
            <person name="Xiong S."/>
            <person name="Wang X."/>
            <person name="Wei L."/>
            <person name="Li C."/>
            <person name="Ma Q."/>
            <person name="Ju M."/>
            <person name="Zhao R."/>
            <person name="Li G."/>
            <person name="Mu C."/>
            <person name="Tian Q."/>
            <person name="Mei H."/>
            <person name="Zhang T."/>
            <person name="Gao T."/>
            <person name="Zhang H."/>
        </authorList>
    </citation>
    <scope>NUCLEOTIDE SEQUENCE</scope>
    <source>
        <strain evidence="2">G01</strain>
    </source>
</reference>
<accession>A0AAW2N6M1</accession>
<dbReference type="PANTHER" id="PTHR33623:SF5">
    <property type="entry name" value="HISTONE-LYSINE N-METHYLTRANSFERASE SETD1B-LIKE PROTEIN"/>
    <property type="match status" value="1"/>
</dbReference>
<name>A0AAW2N6M1_9LAMI</name>
<feature type="compositionally biased region" description="Acidic residues" evidence="1">
    <location>
        <begin position="359"/>
        <end position="377"/>
    </location>
</feature>
<feature type="compositionally biased region" description="Basic and acidic residues" evidence="1">
    <location>
        <begin position="267"/>
        <end position="283"/>
    </location>
</feature>
<dbReference type="PANTHER" id="PTHR33623">
    <property type="entry name" value="OS04G0572500 PROTEIN"/>
    <property type="match status" value="1"/>
</dbReference>
<feature type="compositionally biased region" description="Acidic residues" evidence="1">
    <location>
        <begin position="301"/>
        <end position="318"/>
    </location>
</feature>
<evidence type="ECO:0000256" key="1">
    <source>
        <dbReference type="SAM" id="MobiDB-lite"/>
    </source>
</evidence>
<protein>
    <recommendedName>
        <fullName evidence="3">DUF4378 domain-containing protein</fullName>
    </recommendedName>
</protein>
<organism evidence="2">
    <name type="scientific">Sesamum angustifolium</name>
    <dbReference type="NCBI Taxonomy" id="2727405"/>
    <lineage>
        <taxon>Eukaryota</taxon>
        <taxon>Viridiplantae</taxon>
        <taxon>Streptophyta</taxon>
        <taxon>Embryophyta</taxon>
        <taxon>Tracheophyta</taxon>
        <taxon>Spermatophyta</taxon>
        <taxon>Magnoliopsida</taxon>
        <taxon>eudicotyledons</taxon>
        <taxon>Gunneridae</taxon>
        <taxon>Pentapetalae</taxon>
        <taxon>asterids</taxon>
        <taxon>lamiids</taxon>
        <taxon>Lamiales</taxon>
        <taxon>Pedaliaceae</taxon>
        <taxon>Sesamum</taxon>
    </lineage>
</organism>
<dbReference type="EMBL" id="JACGWK010000008">
    <property type="protein sequence ID" value="KAL0338590.1"/>
    <property type="molecule type" value="Genomic_DNA"/>
</dbReference>
<proteinExistence type="predicted"/>
<reference evidence="2" key="1">
    <citation type="submission" date="2020-06" db="EMBL/GenBank/DDBJ databases">
        <authorList>
            <person name="Li T."/>
            <person name="Hu X."/>
            <person name="Zhang T."/>
            <person name="Song X."/>
            <person name="Zhang H."/>
            <person name="Dai N."/>
            <person name="Sheng W."/>
            <person name="Hou X."/>
            <person name="Wei L."/>
        </authorList>
    </citation>
    <scope>NUCLEOTIDE SEQUENCE</scope>
    <source>
        <strain evidence="2">G01</strain>
        <tissue evidence="2">Leaf</tissue>
    </source>
</reference>
<dbReference type="AlphaFoldDB" id="A0AAW2N6M1"/>
<sequence>MAHKQVLHELLKEDQEPFHLKSYIADRQSRLKNPSSATSLQLRKRRPLVPETSAKRSNLCKHACFFSFQNSPDVRKSPFLEFPSPAKSPCKSPNRAVFLHIPSRTAALLLEAAMRIQKQQQAKPKSQSKNVGFGVVGFFSETAQGPEQEQKACYWGQRRQSFVGGNATTVEEKVEETIRISCSCSNRRLSSADWTENNEDISLDFEASTSSCGSECSEEINPDFGFSEPRFCSSPFRFALHRSPSSSSRRTPEFCSPAASPRRHVKKEKENYESRNLENLRGGEEEEEKEQCSPVSVLDPPFEDDDGHESRDTEEDDYDIECSYANVQRAKQQLLYRLRRFEKLAELDPMELERKLLEGSDDDDLGEMGRESEDDDPLSLYRQQDTVDSIVAEVLNQSSLECHTTNMSSDMKKLVSDLIIEEKSKNTSCLGNNDVVMRRVCSKLDSWKRVQFDTIDMMIGLDFRREYDDWKKFPEQVEETAAEIELAICGLLLEELLSDEELFHMDAQHQELDHMCAH</sequence>
<comment type="caution">
    <text evidence="2">The sequence shown here is derived from an EMBL/GenBank/DDBJ whole genome shotgun (WGS) entry which is preliminary data.</text>
</comment>
<feature type="region of interest" description="Disordered" evidence="1">
    <location>
        <begin position="241"/>
        <end position="318"/>
    </location>
</feature>
<evidence type="ECO:0000313" key="2">
    <source>
        <dbReference type="EMBL" id="KAL0338590.1"/>
    </source>
</evidence>
<gene>
    <name evidence="2" type="ORF">Sangu_1381100</name>
</gene>